<proteinExistence type="predicted"/>
<name>A0AAE1TZ57_9EUCA</name>
<dbReference type="Proteomes" id="UP001292094">
    <property type="component" value="Unassembled WGS sequence"/>
</dbReference>
<dbReference type="EMBL" id="JAWZYT010002688">
    <property type="protein sequence ID" value="KAK4302706.1"/>
    <property type="molecule type" value="Genomic_DNA"/>
</dbReference>
<organism evidence="1 2">
    <name type="scientific">Petrolisthes manimaculis</name>
    <dbReference type="NCBI Taxonomy" id="1843537"/>
    <lineage>
        <taxon>Eukaryota</taxon>
        <taxon>Metazoa</taxon>
        <taxon>Ecdysozoa</taxon>
        <taxon>Arthropoda</taxon>
        <taxon>Crustacea</taxon>
        <taxon>Multicrustacea</taxon>
        <taxon>Malacostraca</taxon>
        <taxon>Eumalacostraca</taxon>
        <taxon>Eucarida</taxon>
        <taxon>Decapoda</taxon>
        <taxon>Pleocyemata</taxon>
        <taxon>Anomura</taxon>
        <taxon>Galatheoidea</taxon>
        <taxon>Porcellanidae</taxon>
        <taxon>Petrolisthes</taxon>
    </lineage>
</organism>
<keyword evidence="2" id="KW-1185">Reference proteome</keyword>
<gene>
    <name evidence="1" type="ORF">Pmani_025224</name>
</gene>
<accession>A0AAE1TZ57</accession>
<dbReference type="AlphaFoldDB" id="A0AAE1TZ57"/>
<evidence type="ECO:0000313" key="1">
    <source>
        <dbReference type="EMBL" id="KAK4302706.1"/>
    </source>
</evidence>
<protein>
    <submittedName>
        <fullName evidence="1">Uncharacterized protein</fullName>
    </submittedName>
</protein>
<evidence type="ECO:0000313" key="2">
    <source>
        <dbReference type="Proteomes" id="UP001292094"/>
    </source>
</evidence>
<comment type="caution">
    <text evidence="1">The sequence shown here is derived from an EMBL/GenBank/DDBJ whole genome shotgun (WGS) entry which is preliminary data.</text>
</comment>
<sequence>MCLLSLSFERIMFLPPSCGPLYPRPDPCTSIPSLPFPVHEFLPLPLVPAPTPYTHAPPSLLFPSLSMSFYLYPCRAK</sequence>
<reference evidence="1" key="1">
    <citation type="submission" date="2023-11" db="EMBL/GenBank/DDBJ databases">
        <title>Genome assemblies of two species of porcelain crab, Petrolisthes cinctipes and Petrolisthes manimaculis (Anomura: Porcellanidae).</title>
        <authorList>
            <person name="Angst P."/>
        </authorList>
    </citation>
    <scope>NUCLEOTIDE SEQUENCE</scope>
    <source>
        <strain evidence="1">PB745_02</strain>
        <tissue evidence="1">Gill</tissue>
    </source>
</reference>